<dbReference type="GO" id="GO:0016226">
    <property type="term" value="P:iron-sulfur cluster assembly"/>
    <property type="evidence" value="ECO:0007669"/>
    <property type="project" value="InterPro"/>
</dbReference>
<dbReference type="PANTHER" id="PTHR10093">
    <property type="entry name" value="IRON-SULFUR CLUSTER ASSEMBLY ENZYME NIFU HOMOLOG"/>
    <property type="match status" value="1"/>
</dbReference>
<dbReference type="EMBL" id="AECZ01000046">
    <property type="protein sequence ID" value="EFL49393.1"/>
    <property type="molecule type" value="Genomic_DNA"/>
</dbReference>
<dbReference type="RefSeq" id="WP_005996741.1">
    <property type="nucleotide sequence ID" value="NZ_AECZ01000046.1"/>
</dbReference>
<name>E1K1Y7_SOLFR</name>
<organism evidence="2 3">
    <name type="scientific">Solidesulfovibrio fructosivorans JJ]</name>
    <dbReference type="NCBI Taxonomy" id="596151"/>
    <lineage>
        <taxon>Bacteria</taxon>
        <taxon>Pseudomonadati</taxon>
        <taxon>Thermodesulfobacteriota</taxon>
        <taxon>Desulfovibrionia</taxon>
        <taxon>Desulfovibrionales</taxon>
        <taxon>Desulfovibrionaceae</taxon>
        <taxon>Solidesulfovibrio</taxon>
    </lineage>
</organism>
<dbReference type="GO" id="GO:0051536">
    <property type="term" value="F:iron-sulfur cluster binding"/>
    <property type="evidence" value="ECO:0007669"/>
    <property type="project" value="InterPro"/>
</dbReference>
<dbReference type="InterPro" id="IPR002871">
    <property type="entry name" value="NIF_FeS_clus_asmbl_NifU_N"/>
</dbReference>
<evidence type="ECO:0000259" key="1">
    <source>
        <dbReference type="Pfam" id="PF01592"/>
    </source>
</evidence>
<dbReference type="Pfam" id="PF01592">
    <property type="entry name" value="NifU_N"/>
    <property type="match status" value="1"/>
</dbReference>
<accession>E1K1Y7</accession>
<dbReference type="Proteomes" id="UP000006250">
    <property type="component" value="Unassembled WGS sequence"/>
</dbReference>
<protein>
    <submittedName>
        <fullName evidence="2">Nitrogen-fixing NifU domain protein</fullName>
    </submittedName>
</protein>
<sequence length="167" mass="17799">MATERDPNDPLSMVLDVFEEEQQAALIERFGEKGFQIWHDAPNRTRLAEPTAVGRVKGSCGDTIVIALGIEDETIVATDFDTDGCASSQIAAATAARLAKGLSLDEAVDIDEAAIVAAVGRFPDDDRHCAYLAAAAVREAVHHWMIQGGALAEMLRKEASGGQGETF</sequence>
<dbReference type="SUPFAM" id="SSF82649">
    <property type="entry name" value="SufE/NifU"/>
    <property type="match status" value="1"/>
</dbReference>
<dbReference type="eggNOG" id="COG0822">
    <property type="taxonomic scope" value="Bacteria"/>
</dbReference>
<dbReference type="OrthoDB" id="5420642at2"/>
<feature type="domain" description="NIF system FeS cluster assembly NifU N-terminal" evidence="1">
    <location>
        <begin position="53"/>
        <end position="144"/>
    </location>
</feature>
<evidence type="ECO:0000313" key="3">
    <source>
        <dbReference type="Proteomes" id="UP000006250"/>
    </source>
</evidence>
<reference evidence="2 3" key="1">
    <citation type="submission" date="2010-08" db="EMBL/GenBank/DDBJ databases">
        <title>The draft genome of Desulfovibrio fructosovorans JJ.</title>
        <authorList>
            <consortium name="US DOE Joint Genome Institute (JGI-PGF)"/>
            <person name="Lucas S."/>
            <person name="Copeland A."/>
            <person name="Lapidus A."/>
            <person name="Cheng J.-F."/>
            <person name="Bruce D."/>
            <person name="Goodwin L."/>
            <person name="Pitluck S."/>
            <person name="Land M.L."/>
            <person name="Hauser L."/>
            <person name="Chang Y.-J."/>
            <person name="Jeffries C."/>
            <person name="Wall J.D."/>
            <person name="Stahl D.A."/>
            <person name="Arkin A.P."/>
            <person name="Dehal P."/>
            <person name="Stolyar S.M."/>
            <person name="Hazen T.C."/>
            <person name="Woyke T.J."/>
        </authorList>
    </citation>
    <scope>NUCLEOTIDE SEQUENCE [LARGE SCALE GENOMIC DNA]</scope>
    <source>
        <strain evidence="2 3">JJ</strain>
    </source>
</reference>
<dbReference type="Gene3D" id="3.90.1010.10">
    <property type="match status" value="1"/>
</dbReference>
<dbReference type="GO" id="GO:0005506">
    <property type="term" value="F:iron ion binding"/>
    <property type="evidence" value="ECO:0007669"/>
    <property type="project" value="InterPro"/>
</dbReference>
<evidence type="ECO:0000313" key="2">
    <source>
        <dbReference type="EMBL" id="EFL49393.1"/>
    </source>
</evidence>
<comment type="caution">
    <text evidence="2">The sequence shown here is derived from an EMBL/GenBank/DDBJ whole genome shotgun (WGS) entry which is preliminary data.</text>
</comment>
<proteinExistence type="predicted"/>
<keyword evidence="3" id="KW-1185">Reference proteome</keyword>
<dbReference type="CDD" id="cd06664">
    <property type="entry name" value="IscU_like"/>
    <property type="match status" value="1"/>
</dbReference>
<dbReference type="STRING" id="596151.DesfrDRAFT_3887"/>
<gene>
    <name evidence="2" type="ORF">DesfrDRAFT_3887</name>
</gene>
<dbReference type="AlphaFoldDB" id="E1K1Y7"/>